<dbReference type="EC" id="2.7.1.170" evidence="1"/>
<dbReference type="NCBIfam" id="NF007148">
    <property type="entry name" value="PRK09585.3-2"/>
    <property type="match status" value="1"/>
</dbReference>
<protein>
    <recommendedName>
        <fullName evidence="1">Anhydro-N-acetylmuramic acid kinase</fullName>
        <ecNumber evidence="1">2.7.1.170</ecNumber>
    </recommendedName>
    <alternativeName>
        <fullName evidence="1">AnhMurNAc kinase</fullName>
    </alternativeName>
</protein>
<dbReference type="RefSeq" id="WP_138403547.1">
    <property type="nucleotide sequence ID" value="NZ_VBSP01000002.1"/>
</dbReference>
<dbReference type="InterPro" id="IPR005338">
    <property type="entry name" value="Anhydro_N_Ac-Mur_kinase"/>
</dbReference>
<dbReference type="GO" id="GO:0005524">
    <property type="term" value="F:ATP binding"/>
    <property type="evidence" value="ECO:0007669"/>
    <property type="project" value="UniProtKB-UniRule"/>
</dbReference>
<dbReference type="InterPro" id="IPR043129">
    <property type="entry name" value="ATPase_NBD"/>
</dbReference>
<dbReference type="Pfam" id="PF03702">
    <property type="entry name" value="AnmK"/>
    <property type="match status" value="1"/>
</dbReference>
<dbReference type="Gene3D" id="3.30.420.40">
    <property type="match status" value="2"/>
</dbReference>
<feature type="binding site" evidence="1">
    <location>
        <begin position="9"/>
        <end position="16"/>
    </location>
    <ligand>
        <name>ATP</name>
        <dbReference type="ChEBI" id="CHEBI:30616"/>
    </ligand>
</feature>
<comment type="catalytic activity">
    <reaction evidence="1">
        <text>1,6-anhydro-N-acetyl-beta-muramate + ATP + H2O = N-acetyl-D-muramate 6-phosphate + ADP + H(+)</text>
        <dbReference type="Rhea" id="RHEA:24952"/>
        <dbReference type="ChEBI" id="CHEBI:15377"/>
        <dbReference type="ChEBI" id="CHEBI:15378"/>
        <dbReference type="ChEBI" id="CHEBI:30616"/>
        <dbReference type="ChEBI" id="CHEBI:58690"/>
        <dbReference type="ChEBI" id="CHEBI:58722"/>
        <dbReference type="ChEBI" id="CHEBI:456216"/>
        <dbReference type="EC" id="2.7.1.170"/>
    </reaction>
</comment>
<dbReference type="SUPFAM" id="SSF53067">
    <property type="entry name" value="Actin-like ATPase domain"/>
    <property type="match status" value="1"/>
</dbReference>
<keyword evidence="1" id="KW-0547">Nucleotide-binding</keyword>
<dbReference type="GO" id="GO:0097175">
    <property type="term" value="P:1,6-anhydro-N-acetyl-beta-muramic acid catabolic process"/>
    <property type="evidence" value="ECO:0007669"/>
    <property type="project" value="UniProtKB-UniRule"/>
</dbReference>
<evidence type="ECO:0000313" key="3">
    <source>
        <dbReference type="Proteomes" id="UP000306420"/>
    </source>
</evidence>
<dbReference type="GO" id="GO:0006040">
    <property type="term" value="P:amino sugar metabolic process"/>
    <property type="evidence" value="ECO:0007669"/>
    <property type="project" value="InterPro"/>
</dbReference>
<dbReference type="AlphaFoldDB" id="A0A5R9EJT3"/>
<sequence length="379" mass="41354">MLSVGIMSGTSLDGVDVALCEILGSGTDTSVRFIEFDTYDLPQAIQEKVRQCAANEFIRPADLSSLNFELGELFADGVKQICQKAGIETTELDFVASHGQTIYHHPFPNNEYVANTMQLGESGVIAARCGCTVISDFRVIDVALGGQGAPLVPYSEYVVYADKNKSRGLQNLGGIGNITIVPNTMDSNDIVAFDTGPANMMIDSAMKHYFQKNYDNGGESALNGEFIPQLQAELKGHPYLKLPIPKSTGREMFGDDYVASILERYKSSKAEDVVATLTWFTAYCISYHYYEYVEKIHTLDELIISGGGSHNKAIRKYLSELMPEVSILVQEDIGYNSDAKEAIAFVILANETLHKQPSNVPSATGASKPAILGKIQYAP</sequence>
<dbReference type="GO" id="GO:0016773">
    <property type="term" value="F:phosphotransferase activity, alcohol group as acceptor"/>
    <property type="evidence" value="ECO:0007669"/>
    <property type="project" value="UniProtKB-UniRule"/>
</dbReference>
<proteinExistence type="inferred from homology"/>
<organism evidence="2 3">
    <name type="scientific">Ruoffia tabacinasalis</name>
    <dbReference type="NCBI Taxonomy" id="87458"/>
    <lineage>
        <taxon>Bacteria</taxon>
        <taxon>Bacillati</taxon>
        <taxon>Bacillota</taxon>
        <taxon>Bacilli</taxon>
        <taxon>Lactobacillales</taxon>
        <taxon>Aerococcaceae</taxon>
        <taxon>Ruoffia</taxon>
    </lineage>
</organism>
<comment type="function">
    <text evidence="1">Catalyzes the specific phosphorylation of 1,6-anhydro-N-acetylmuramic acid (anhMurNAc) with the simultaneous cleavage of the 1,6-anhydro ring, generating MurNAc-6-P. Is required for the utilization of anhMurNAc either imported from the medium or derived from its own cell wall murein, and thus plays a role in cell wall recycling.</text>
</comment>
<keyword evidence="1" id="KW-0067">ATP-binding</keyword>
<comment type="similarity">
    <text evidence="1">Belongs to the anhydro-N-acetylmuramic acid kinase family.</text>
</comment>
<dbReference type="GO" id="GO:0009254">
    <property type="term" value="P:peptidoglycan turnover"/>
    <property type="evidence" value="ECO:0007669"/>
    <property type="project" value="UniProtKB-UniRule"/>
</dbReference>
<keyword evidence="1" id="KW-0119">Carbohydrate metabolism</keyword>
<accession>A0A5R9EJT3</accession>
<dbReference type="Proteomes" id="UP000306420">
    <property type="component" value="Unassembled WGS sequence"/>
</dbReference>
<comment type="pathway">
    <text evidence="1">Cell wall biogenesis; peptidoglycan recycling.</text>
</comment>
<dbReference type="EMBL" id="VBSP01000002">
    <property type="protein sequence ID" value="TLQ49265.1"/>
    <property type="molecule type" value="Genomic_DNA"/>
</dbReference>
<dbReference type="GO" id="GO:0016301">
    <property type="term" value="F:kinase activity"/>
    <property type="evidence" value="ECO:0007669"/>
    <property type="project" value="UniProtKB-KW"/>
</dbReference>
<dbReference type="UniPathway" id="UPA00544"/>
<dbReference type="NCBIfam" id="NF007142">
    <property type="entry name" value="PRK09585.2-1"/>
    <property type="match status" value="1"/>
</dbReference>
<evidence type="ECO:0000313" key="2">
    <source>
        <dbReference type="EMBL" id="TLQ49265.1"/>
    </source>
</evidence>
<comment type="caution">
    <text evidence="2">The sequence shown here is derived from an EMBL/GenBank/DDBJ whole genome shotgun (WGS) entry which is preliminary data.</text>
</comment>
<keyword evidence="1 2" id="KW-0418">Kinase</keyword>
<dbReference type="PANTHER" id="PTHR30605">
    <property type="entry name" value="ANHYDRO-N-ACETYLMURAMIC ACID KINASE"/>
    <property type="match status" value="1"/>
</dbReference>
<dbReference type="OrthoDB" id="9763949at2"/>
<dbReference type="UniPathway" id="UPA00343"/>
<evidence type="ECO:0000256" key="1">
    <source>
        <dbReference type="HAMAP-Rule" id="MF_01270"/>
    </source>
</evidence>
<name>A0A5R9EJT3_9LACT</name>
<keyword evidence="1 2" id="KW-0808">Transferase</keyword>
<dbReference type="CDD" id="cd24050">
    <property type="entry name" value="ASKHA_NBD_ANMK"/>
    <property type="match status" value="1"/>
</dbReference>
<gene>
    <name evidence="1" type="primary">anmK</name>
    <name evidence="2" type="ORF">FEZ33_01125</name>
</gene>
<comment type="pathway">
    <text evidence="1">Amino-sugar metabolism; 1,6-anhydro-N-acetylmuramate degradation.</text>
</comment>
<dbReference type="PANTHER" id="PTHR30605:SF0">
    <property type="entry name" value="ANHYDRO-N-ACETYLMURAMIC ACID KINASE"/>
    <property type="match status" value="1"/>
</dbReference>
<reference evidence="2 3" key="1">
    <citation type="submission" date="2019-05" db="EMBL/GenBank/DDBJ databases">
        <title>The metagenome of a microbial culture collection derived from dairy environment covers the genomic content of the human microbiome.</title>
        <authorList>
            <person name="Roder T."/>
            <person name="Wuthrich D."/>
            <person name="Sattari Z."/>
            <person name="Von Ah U."/>
            <person name="Bar C."/>
            <person name="Ronchi F."/>
            <person name="Macpherson A.J."/>
            <person name="Ganal-Vonarburg S.C."/>
            <person name="Bruggmann R."/>
            <person name="Vergeres G."/>
        </authorList>
    </citation>
    <scope>NUCLEOTIDE SEQUENCE [LARGE SCALE GENOMIC DNA]</scope>
    <source>
        <strain evidence="2 3">FAM 24227</strain>
    </source>
</reference>
<dbReference type="HAMAP" id="MF_01270">
    <property type="entry name" value="AnhMurNAc_kinase"/>
    <property type="match status" value="1"/>
</dbReference>